<organism evidence="2 3">
    <name type="scientific">Reticulomyxa filosa</name>
    <dbReference type="NCBI Taxonomy" id="46433"/>
    <lineage>
        <taxon>Eukaryota</taxon>
        <taxon>Sar</taxon>
        <taxon>Rhizaria</taxon>
        <taxon>Retaria</taxon>
        <taxon>Foraminifera</taxon>
        <taxon>Monothalamids</taxon>
        <taxon>Reticulomyxidae</taxon>
        <taxon>Reticulomyxa</taxon>
    </lineage>
</organism>
<feature type="transmembrane region" description="Helical" evidence="1">
    <location>
        <begin position="322"/>
        <end position="339"/>
    </location>
</feature>
<dbReference type="EMBL" id="ASPP01033829">
    <property type="protein sequence ID" value="ETO03257.1"/>
    <property type="molecule type" value="Genomic_DNA"/>
</dbReference>
<evidence type="ECO:0000256" key="1">
    <source>
        <dbReference type="SAM" id="Phobius"/>
    </source>
</evidence>
<accession>X6LQ38</accession>
<evidence type="ECO:0000313" key="2">
    <source>
        <dbReference type="EMBL" id="ETO03257.1"/>
    </source>
</evidence>
<keyword evidence="1" id="KW-1133">Transmembrane helix</keyword>
<gene>
    <name evidence="2" type="ORF">RFI_34155</name>
</gene>
<keyword evidence="1" id="KW-0472">Membrane</keyword>
<keyword evidence="1" id="KW-0812">Transmembrane</keyword>
<reference evidence="2 3" key="1">
    <citation type="journal article" date="2013" name="Curr. Biol.">
        <title>The Genome of the Foraminiferan Reticulomyxa filosa.</title>
        <authorList>
            <person name="Glockner G."/>
            <person name="Hulsmann N."/>
            <person name="Schleicher M."/>
            <person name="Noegel A.A."/>
            <person name="Eichinger L."/>
            <person name="Gallinger C."/>
            <person name="Pawlowski J."/>
            <person name="Sierra R."/>
            <person name="Euteneuer U."/>
            <person name="Pillet L."/>
            <person name="Moustafa A."/>
            <person name="Platzer M."/>
            <person name="Groth M."/>
            <person name="Szafranski K."/>
            <person name="Schliwa M."/>
        </authorList>
    </citation>
    <scope>NUCLEOTIDE SEQUENCE [LARGE SCALE GENOMIC DNA]</scope>
</reference>
<dbReference type="InterPro" id="IPR016135">
    <property type="entry name" value="UBQ-conjugating_enzyme/RWD"/>
</dbReference>
<protein>
    <submittedName>
        <fullName evidence="2">Uncharacterized protein</fullName>
    </submittedName>
</protein>
<dbReference type="AlphaFoldDB" id="X6LQ38"/>
<dbReference type="SUPFAM" id="SSF54495">
    <property type="entry name" value="UBC-like"/>
    <property type="match status" value="1"/>
</dbReference>
<dbReference type="Proteomes" id="UP000023152">
    <property type="component" value="Unassembled WGS sequence"/>
</dbReference>
<keyword evidence="3" id="KW-1185">Reference proteome</keyword>
<evidence type="ECO:0000313" key="3">
    <source>
        <dbReference type="Proteomes" id="UP000023152"/>
    </source>
</evidence>
<name>X6LQ38_RETFI</name>
<proteinExistence type="predicted"/>
<comment type="caution">
    <text evidence="2">The sequence shown here is derived from an EMBL/GenBank/DDBJ whole genome shotgun (WGS) entry which is preliminary data.</text>
</comment>
<sequence length="340" mass="40061">MIEHNVIRKVLLIEQIERNEKLKNLRQTQRNNPNWIIVLVSIYKLNKNIEPTNGCATRSELIQSIKDYPNCQIIKEKKEFKIDLRVQDKSQFHLKMFGVSLTKSFPNCPPQLVLQPVIDVPWIKETGAIIYDKVGKKWKADSTHLTEICGEKSITKKSVNNFYFYLNKCLFQHLRSFFFGVNKCTQISKCDNGHQQETISIKVDLREEKKSNEAQVSTEKFPLGSSFVHASDKHIFPMSYPCTYYCYYFFLSDKLMKKQKFRWYKPGGSEQREIVFIEQRDPIVEGKETEGSLIIKTIEGKYLYFPSETEEFMPMVRFHNSLFFFIFIVVAVKIEPFFFN</sequence>